<sequence length="51" mass="5881">LRVNLLLVIACQFCYKARPVGPSCDLNSLFRGLDVKAIDLDEFMDQFYKQI</sequence>
<evidence type="ECO:0000256" key="1">
    <source>
        <dbReference type="SAM" id="SignalP"/>
    </source>
</evidence>
<dbReference type="EMBL" id="WJQU01000004">
    <property type="protein sequence ID" value="KAJ6636560.1"/>
    <property type="molecule type" value="Genomic_DNA"/>
</dbReference>
<keyword evidence="3" id="KW-1185">Reference proteome</keyword>
<feature type="chain" id="PRO_5040303490" evidence="1">
    <location>
        <begin position="20"/>
        <end position="51"/>
    </location>
</feature>
<dbReference type="Proteomes" id="UP001151699">
    <property type="component" value="Chromosome C"/>
</dbReference>
<dbReference type="AlphaFoldDB" id="A0A9Q0MRB5"/>
<proteinExistence type="predicted"/>
<feature type="non-terminal residue" evidence="2">
    <location>
        <position position="1"/>
    </location>
</feature>
<keyword evidence="1" id="KW-0732">Signal</keyword>
<accession>A0A9Q0MRB5</accession>
<evidence type="ECO:0000313" key="3">
    <source>
        <dbReference type="Proteomes" id="UP001151699"/>
    </source>
</evidence>
<evidence type="ECO:0000313" key="2">
    <source>
        <dbReference type="EMBL" id="KAJ6636560.1"/>
    </source>
</evidence>
<feature type="signal peptide" evidence="1">
    <location>
        <begin position="1"/>
        <end position="19"/>
    </location>
</feature>
<reference evidence="2" key="1">
    <citation type="submission" date="2022-07" db="EMBL/GenBank/DDBJ databases">
        <authorList>
            <person name="Trinca V."/>
            <person name="Uliana J.V.C."/>
            <person name="Torres T.T."/>
            <person name="Ward R.J."/>
            <person name="Monesi N."/>
        </authorList>
    </citation>
    <scope>NUCLEOTIDE SEQUENCE</scope>
    <source>
        <strain evidence="2">HSMRA1968</strain>
        <tissue evidence="2">Whole embryos</tissue>
    </source>
</reference>
<name>A0A9Q0MRB5_9DIPT</name>
<organism evidence="2 3">
    <name type="scientific">Pseudolycoriella hygida</name>
    <dbReference type="NCBI Taxonomy" id="35572"/>
    <lineage>
        <taxon>Eukaryota</taxon>
        <taxon>Metazoa</taxon>
        <taxon>Ecdysozoa</taxon>
        <taxon>Arthropoda</taxon>
        <taxon>Hexapoda</taxon>
        <taxon>Insecta</taxon>
        <taxon>Pterygota</taxon>
        <taxon>Neoptera</taxon>
        <taxon>Endopterygota</taxon>
        <taxon>Diptera</taxon>
        <taxon>Nematocera</taxon>
        <taxon>Sciaroidea</taxon>
        <taxon>Sciaridae</taxon>
        <taxon>Pseudolycoriella</taxon>
    </lineage>
</organism>
<protein>
    <submittedName>
        <fullName evidence="2">Uncharacterized protein</fullName>
    </submittedName>
</protein>
<comment type="caution">
    <text evidence="2">The sequence shown here is derived from an EMBL/GenBank/DDBJ whole genome shotgun (WGS) entry which is preliminary data.</text>
</comment>
<gene>
    <name evidence="2" type="ORF">Bhyg_15151</name>
</gene>